<feature type="signal peptide" evidence="1">
    <location>
        <begin position="1"/>
        <end position="23"/>
    </location>
</feature>
<organism evidence="2 3">
    <name type="scientific">Pandoraea terrigena</name>
    <dbReference type="NCBI Taxonomy" id="2508292"/>
    <lineage>
        <taxon>Bacteria</taxon>
        <taxon>Pseudomonadati</taxon>
        <taxon>Pseudomonadota</taxon>
        <taxon>Betaproteobacteria</taxon>
        <taxon>Burkholderiales</taxon>
        <taxon>Burkholderiaceae</taxon>
        <taxon>Pandoraea</taxon>
    </lineage>
</organism>
<protein>
    <submittedName>
        <fullName evidence="2">Uncharacterized protein</fullName>
    </submittedName>
</protein>
<accession>A0A5E4USA9</accession>
<evidence type="ECO:0000313" key="2">
    <source>
        <dbReference type="EMBL" id="VVE01785.1"/>
    </source>
</evidence>
<proteinExistence type="predicted"/>
<keyword evidence="1" id="KW-0732">Signal</keyword>
<gene>
    <name evidence="2" type="ORF">PTE31013_02182</name>
</gene>
<sequence>MTFPLKVPASCVAFLALSLGACSTITSIHRSEVSLTTFGSAPNQLARSRGRLGSASTVDLPISGTRTETFPFMTLRQCSSPDACSIGIGKLTSSVAVVGATDTSVTLAVAASFDVADHQEMESPNMKAIASAPAGASTLHQHQNFAKTATISFGEMRKIEFAHGVTLNLCVNRATESGIPENESCQTDQLMSGVVSQSVVRPL</sequence>
<evidence type="ECO:0000313" key="3">
    <source>
        <dbReference type="Proteomes" id="UP000334380"/>
    </source>
</evidence>
<reference evidence="2 3" key="1">
    <citation type="submission" date="2019-08" db="EMBL/GenBank/DDBJ databases">
        <authorList>
            <person name="Peeters C."/>
        </authorList>
    </citation>
    <scope>NUCLEOTIDE SEQUENCE [LARGE SCALE GENOMIC DNA]</scope>
    <source>
        <strain evidence="2 3">LMG 31013</strain>
    </source>
</reference>
<dbReference type="PROSITE" id="PS51257">
    <property type="entry name" value="PROKAR_LIPOPROTEIN"/>
    <property type="match status" value="1"/>
</dbReference>
<dbReference type="AlphaFoldDB" id="A0A5E4USA9"/>
<name>A0A5E4USA9_9BURK</name>
<feature type="chain" id="PRO_5022727408" evidence="1">
    <location>
        <begin position="24"/>
        <end position="203"/>
    </location>
</feature>
<dbReference type="Proteomes" id="UP000334380">
    <property type="component" value="Unassembled WGS sequence"/>
</dbReference>
<keyword evidence="3" id="KW-1185">Reference proteome</keyword>
<dbReference type="EMBL" id="CABPRU010000004">
    <property type="protein sequence ID" value="VVE01785.1"/>
    <property type="molecule type" value="Genomic_DNA"/>
</dbReference>
<evidence type="ECO:0000256" key="1">
    <source>
        <dbReference type="SAM" id="SignalP"/>
    </source>
</evidence>